<dbReference type="EMBL" id="WNWR01000865">
    <property type="protein sequence ID" value="KAE9967971.1"/>
    <property type="molecule type" value="Genomic_DNA"/>
</dbReference>
<dbReference type="Proteomes" id="UP000490939">
    <property type="component" value="Unassembled WGS sequence"/>
</dbReference>
<reference evidence="4 5" key="1">
    <citation type="submission" date="2018-12" db="EMBL/GenBank/DDBJ databases">
        <title>Venturia inaequalis Genome Resource.</title>
        <authorList>
            <person name="Lichtner F.J."/>
        </authorList>
    </citation>
    <scope>NUCLEOTIDE SEQUENCE [LARGE SCALE GENOMIC DNA]</scope>
    <source>
        <strain evidence="4 5">120213</strain>
        <strain evidence="2">Bline_iso_100314</strain>
        <strain evidence="3 6">DMI_063113</strain>
    </source>
</reference>
<dbReference type="Proteomes" id="UP000433883">
    <property type="component" value="Unassembled WGS sequence"/>
</dbReference>
<gene>
    <name evidence="2" type="ORF">BLS_000510</name>
    <name evidence="3" type="ORF">EG327_011239</name>
    <name evidence="4" type="ORF">EG328_005128</name>
</gene>
<feature type="region of interest" description="Disordered" evidence="1">
    <location>
        <begin position="247"/>
        <end position="266"/>
    </location>
</feature>
<protein>
    <submittedName>
        <fullName evidence="4">Uncharacterized protein</fullName>
    </submittedName>
</protein>
<dbReference type="AlphaFoldDB" id="A0A8H3YUA4"/>
<keyword evidence="6" id="KW-1185">Reference proteome</keyword>
<name>A0A8H3YUA4_VENIN</name>
<evidence type="ECO:0000313" key="5">
    <source>
        <dbReference type="Proteomes" id="UP000447873"/>
    </source>
</evidence>
<sequence>MVSSVVNVAFGNSKNVIIAASYPAHRLTTYSKSAEIKLNAMDGGSSNGSEHAGTAAVDTIRFETAEGILPVLGGMEIVLKFLNMSEHPLKGYPESYKGHKRLTVDRARRLGGRPISFSTLLRIQEALLLLAPKNHLGRQFDIRNAIMDHLSTKPLTPDELYKVGMIFTNETTADAKLVNYAANKTVDLMEAGYENGSMSTETYWTLMKVSAAIPVLKEKMDNAYAGKKARKEREVAKSAQAAEWEARREARNRERATRESAKHIVEDKKGKRWENFQEASAGRRTISPEYAGKLMTGPVIFMGELAKEV</sequence>
<evidence type="ECO:0000313" key="4">
    <source>
        <dbReference type="EMBL" id="KAE9972203.1"/>
    </source>
</evidence>
<dbReference type="EMBL" id="WNWS01000276">
    <property type="protein sequence ID" value="KAE9972203.1"/>
    <property type="molecule type" value="Genomic_DNA"/>
</dbReference>
<dbReference type="Proteomes" id="UP000447873">
    <property type="component" value="Unassembled WGS sequence"/>
</dbReference>
<dbReference type="EMBL" id="WNWQ01001096">
    <property type="protein sequence ID" value="KAE9962307.1"/>
    <property type="molecule type" value="Genomic_DNA"/>
</dbReference>
<evidence type="ECO:0000313" key="2">
    <source>
        <dbReference type="EMBL" id="KAE9962307.1"/>
    </source>
</evidence>
<evidence type="ECO:0000256" key="1">
    <source>
        <dbReference type="SAM" id="MobiDB-lite"/>
    </source>
</evidence>
<comment type="caution">
    <text evidence="4">The sequence shown here is derived from an EMBL/GenBank/DDBJ whole genome shotgun (WGS) entry which is preliminary data.</text>
</comment>
<accession>A0A8H3YUA4</accession>
<proteinExistence type="predicted"/>
<evidence type="ECO:0000313" key="6">
    <source>
        <dbReference type="Proteomes" id="UP000490939"/>
    </source>
</evidence>
<evidence type="ECO:0000313" key="3">
    <source>
        <dbReference type="EMBL" id="KAE9967971.1"/>
    </source>
</evidence>
<organism evidence="4 5">
    <name type="scientific">Venturia inaequalis</name>
    <name type="common">Apple scab fungus</name>
    <dbReference type="NCBI Taxonomy" id="5025"/>
    <lineage>
        <taxon>Eukaryota</taxon>
        <taxon>Fungi</taxon>
        <taxon>Dikarya</taxon>
        <taxon>Ascomycota</taxon>
        <taxon>Pezizomycotina</taxon>
        <taxon>Dothideomycetes</taxon>
        <taxon>Pleosporomycetidae</taxon>
        <taxon>Venturiales</taxon>
        <taxon>Venturiaceae</taxon>
        <taxon>Venturia</taxon>
    </lineage>
</organism>